<dbReference type="Proteomes" id="UP000194606">
    <property type="component" value="Unassembled WGS sequence"/>
</dbReference>
<evidence type="ECO:0000313" key="5">
    <source>
        <dbReference type="EMBL" id="OUK03779.1"/>
    </source>
</evidence>
<evidence type="ECO:0000256" key="2">
    <source>
        <dbReference type="ARBA" id="ARBA00023125"/>
    </source>
</evidence>
<dbReference type="GO" id="GO:0003700">
    <property type="term" value="F:DNA-binding transcription factor activity"/>
    <property type="evidence" value="ECO:0007669"/>
    <property type="project" value="InterPro"/>
</dbReference>
<sequence>MPNNILRDIGTIARALDSISNIEFKELKLAKGQYLYLSRIFENPGINQQQISELLCVDKSTASRAINQLVEKKLIKKVEDTGNKKNKLLYVTSHGKEVYPILNRELHYSTQVALSGLNAQEITQVENLLGKISQNIVDNWIDVKKGKKRIY</sequence>
<dbReference type="GO" id="GO:0003677">
    <property type="term" value="F:DNA binding"/>
    <property type="evidence" value="ECO:0007669"/>
    <property type="project" value="UniProtKB-KW"/>
</dbReference>
<keyword evidence="1" id="KW-0805">Transcription regulation</keyword>
<name>A0A252CBR1_9LACT</name>
<dbReference type="EMBL" id="MUIZ01000006">
    <property type="protein sequence ID" value="OUK03779.1"/>
    <property type="molecule type" value="Genomic_DNA"/>
</dbReference>
<dbReference type="PANTHER" id="PTHR42756">
    <property type="entry name" value="TRANSCRIPTIONAL REGULATOR, MARR"/>
    <property type="match status" value="1"/>
</dbReference>
<proteinExistence type="predicted"/>
<feature type="domain" description="HTH marR-type" evidence="4">
    <location>
        <begin position="2"/>
        <end position="134"/>
    </location>
</feature>
<dbReference type="InterPro" id="IPR036390">
    <property type="entry name" value="WH_DNA-bd_sf"/>
</dbReference>
<protein>
    <submittedName>
        <fullName evidence="5">MarR family transcriptional regulator</fullName>
    </submittedName>
</protein>
<keyword evidence="3" id="KW-0804">Transcription</keyword>
<evidence type="ECO:0000259" key="4">
    <source>
        <dbReference type="PROSITE" id="PS50995"/>
    </source>
</evidence>
<evidence type="ECO:0000256" key="1">
    <source>
        <dbReference type="ARBA" id="ARBA00023015"/>
    </source>
</evidence>
<dbReference type="PRINTS" id="PR00598">
    <property type="entry name" value="HTHMARR"/>
</dbReference>
<evidence type="ECO:0000313" key="6">
    <source>
        <dbReference type="Proteomes" id="UP000194606"/>
    </source>
</evidence>
<dbReference type="InterPro" id="IPR000835">
    <property type="entry name" value="HTH_MarR-typ"/>
</dbReference>
<dbReference type="AlphaFoldDB" id="A0A252CBR1"/>
<dbReference type="RefSeq" id="WP_086583058.1">
    <property type="nucleotide sequence ID" value="NZ_JADPGL010000006.1"/>
</dbReference>
<dbReference type="Pfam" id="PF01047">
    <property type="entry name" value="MarR"/>
    <property type="match status" value="1"/>
</dbReference>
<reference evidence="5 6" key="1">
    <citation type="submission" date="2017-02" db="EMBL/GenBank/DDBJ databases">
        <authorList>
            <person name="Peterson S.W."/>
        </authorList>
    </citation>
    <scope>NUCLEOTIDE SEQUENCE [LARGE SCALE GENOMIC DNA]</scope>
    <source>
        <strain evidence="5">159469</strain>
    </source>
</reference>
<dbReference type="PANTHER" id="PTHR42756:SF2">
    <property type="entry name" value="MARR FAMILY REGULATORY PROTEIN"/>
    <property type="match status" value="1"/>
</dbReference>
<keyword evidence="2" id="KW-0238">DNA-binding</keyword>
<dbReference type="SUPFAM" id="SSF46785">
    <property type="entry name" value="Winged helix' DNA-binding domain"/>
    <property type="match status" value="1"/>
</dbReference>
<gene>
    <name evidence="5" type="ORF">BZZ03_08995</name>
</gene>
<dbReference type="SMART" id="SM00347">
    <property type="entry name" value="HTH_MARR"/>
    <property type="match status" value="1"/>
</dbReference>
<comment type="caution">
    <text evidence="5">The sequence shown here is derived from an EMBL/GenBank/DDBJ whole genome shotgun (WGS) entry which is preliminary data.</text>
</comment>
<evidence type="ECO:0000256" key="3">
    <source>
        <dbReference type="ARBA" id="ARBA00023163"/>
    </source>
</evidence>
<dbReference type="InterPro" id="IPR036388">
    <property type="entry name" value="WH-like_DNA-bd_sf"/>
</dbReference>
<accession>A0A252CBR1</accession>
<dbReference type="PROSITE" id="PS50995">
    <property type="entry name" value="HTH_MARR_2"/>
    <property type="match status" value="1"/>
</dbReference>
<organism evidence="5 6">
    <name type="scientific">Lactococcus petauri</name>
    <dbReference type="NCBI Taxonomy" id="1940789"/>
    <lineage>
        <taxon>Bacteria</taxon>
        <taxon>Bacillati</taxon>
        <taxon>Bacillota</taxon>
        <taxon>Bacilli</taxon>
        <taxon>Lactobacillales</taxon>
        <taxon>Streptococcaceae</taxon>
        <taxon>Lactococcus</taxon>
    </lineage>
</organism>
<dbReference type="Gene3D" id="1.10.10.10">
    <property type="entry name" value="Winged helix-like DNA-binding domain superfamily/Winged helix DNA-binding domain"/>
    <property type="match status" value="1"/>
</dbReference>